<accession>A0A484IEI3</accession>
<evidence type="ECO:0000256" key="2">
    <source>
        <dbReference type="ARBA" id="ARBA00022741"/>
    </source>
</evidence>
<dbReference type="GO" id="GO:0005524">
    <property type="term" value="F:ATP binding"/>
    <property type="evidence" value="ECO:0007669"/>
    <property type="project" value="UniProtKB-KW"/>
</dbReference>
<sequence>MRLPAKIIKKIRENGSKKETNFQKNLEFYPKRDIPYDTEKGLPLVHVEQNYFNFNDLVASDYVKEKLRNILVENKSVDLLSTYGLKPKQKILLCGPPGTGKTLSSRILSSVLGYPFVYVRFDSVLSSFLGETAKNIRRIFDFIEKENYVVLFDEFDIVAKNRDDKYEHGEIKRVVNNLIQMMDEYEGRSLLIAATNHHKLLDNAVWRRFDEIIYFGLPNAESRALLFHKYLAVVKRDDDYDYLSYVSSTKGFSAFDIVQICQSALKRTILSHRNVVTNADIEWAIKDQTIRKSIVNKSDL</sequence>
<dbReference type="InterPro" id="IPR050221">
    <property type="entry name" value="26S_Proteasome_ATPase"/>
</dbReference>
<gene>
    <name evidence="5" type="ORF">NFRAN_1730</name>
</gene>
<dbReference type="InterPro" id="IPR003959">
    <property type="entry name" value="ATPase_AAA_core"/>
</dbReference>
<organism evidence="5 6">
    <name type="scientific">Candidatus Nitrosocosmicus franklandianus</name>
    <dbReference type="NCBI Taxonomy" id="1798806"/>
    <lineage>
        <taxon>Archaea</taxon>
        <taxon>Nitrososphaerota</taxon>
        <taxon>Nitrososphaeria</taxon>
        <taxon>Nitrososphaerales</taxon>
        <taxon>Nitrososphaeraceae</taxon>
        <taxon>Candidatus Nitrosocosmicus</taxon>
    </lineage>
</organism>
<name>A0A484IEI3_9ARCH</name>
<dbReference type="Proteomes" id="UP000294299">
    <property type="component" value="Chromosome NFRAN"/>
</dbReference>
<proteinExistence type="inferred from homology"/>
<evidence type="ECO:0000313" key="5">
    <source>
        <dbReference type="EMBL" id="VFJ14052.1"/>
    </source>
</evidence>
<keyword evidence="3" id="KW-0067">ATP-binding</keyword>
<dbReference type="AlphaFoldDB" id="A0A484IEI3"/>
<evidence type="ECO:0000256" key="1">
    <source>
        <dbReference type="ARBA" id="ARBA00006914"/>
    </source>
</evidence>
<evidence type="ECO:0000256" key="3">
    <source>
        <dbReference type="ARBA" id="ARBA00022840"/>
    </source>
</evidence>
<dbReference type="CDD" id="cd19481">
    <property type="entry name" value="RecA-like_protease"/>
    <property type="match status" value="1"/>
</dbReference>
<comment type="similarity">
    <text evidence="1">Belongs to the AAA ATPase family.</text>
</comment>
<dbReference type="Pfam" id="PF00004">
    <property type="entry name" value="AAA"/>
    <property type="match status" value="1"/>
</dbReference>
<dbReference type="InterPro" id="IPR003593">
    <property type="entry name" value="AAA+_ATPase"/>
</dbReference>
<feature type="domain" description="AAA+ ATPase" evidence="4">
    <location>
        <begin position="87"/>
        <end position="219"/>
    </location>
</feature>
<dbReference type="Gene3D" id="1.10.8.60">
    <property type="match status" value="1"/>
</dbReference>
<dbReference type="Gene3D" id="3.40.50.300">
    <property type="entry name" value="P-loop containing nucleotide triphosphate hydrolases"/>
    <property type="match status" value="1"/>
</dbReference>
<keyword evidence="6" id="KW-1185">Reference proteome</keyword>
<evidence type="ECO:0000313" key="6">
    <source>
        <dbReference type="Proteomes" id="UP000294299"/>
    </source>
</evidence>
<dbReference type="SUPFAM" id="SSF52540">
    <property type="entry name" value="P-loop containing nucleoside triphosphate hydrolases"/>
    <property type="match status" value="1"/>
</dbReference>
<dbReference type="InterPro" id="IPR027417">
    <property type="entry name" value="P-loop_NTPase"/>
</dbReference>
<reference evidence="5 6" key="1">
    <citation type="submission" date="2019-02" db="EMBL/GenBank/DDBJ databases">
        <authorList>
            <person name="Lehtovirta-Morley E L."/>
        </authorList>
    </citation>
    <scope>NUCLEOTIDE SEQUENCE [LARGE SCALE GENOMIC DNA]</scope>
    <source>
        <strain evidence="5">NFRAN1</strain>
    </source>
</reference>
<dbReference type="EMBL" id="LR216287">
    <property type="protein sequence ID" value="VFJ14052.1"/>
    <property type="molecule type" value="Genomic_DNA"/>
</dbReference>
<evidence type="ECO:0000259" key="4">
    <source>
        <dbReference type="SMART" id="SM00382"/>
    </source>
</evidence>
<dbReference type="SMART" id="SM00382">
    <property type="entry name" value="AAA"/>
    <property type="match status" value="1"/>
</dbReference>
<keyword evidence="2" id="KW-0547">Nucleotide-binding</keyword>
<dbReference type="PANTHER" id="PTHR23073">
    <property type="entry name" value="26S PROTEASOME REGULATORY SUBUNIT"/>
    <property type="match status" value="1"/>
</dbReference>
<protein>
    <recommendedName>
        <fullName evidence="4">AAA+ ATPase domain-containing protein</fullName>
    </recommendedName>
</protein>
<dbReference type="KEGG" id="nfn:NFRAN_1730"/>
<dbReference type="GO" id="GO:0016887">
    <property type="term" value="F:ATP hydrolysis activity"/>
    <property type="evidence" value="ECO:0007669"/>
    <property type="project" value="InterPro"/>
</dbReference>